<feature type="compositionally biased region" description="Acidic residues" evidence="3">
    <location>
        <begin position="563"/>
        <end position="574"/>
    </location>
</feature>
<dbReference type="Gene3D" id="1.20.1270.220">
    <property type="match status" value="1"/>
</dbReference>
<dbReference type="Pfam" id="PF00439">
    <property type="entry name" value="Bromodomain"/>
    <property type="match status" value="2"/>
</dbReference>
<dbReference type="PROSITE" id="PS51525">
    <property type="entry name" value="NET"/>
    <property type="match status" value="1"/>
</dbReference>
<feature type="domain" description="NET" evidence="5">
    <location>
        <begin position="638"/>
        <end position="719"/>
    </location>
</feature>
<proteinExistence type="predicted"/>
<feature type="domain" description="Bromo" evidence="4">
    <location>
        <begin position="466"/>
        <end position="538"/>
    </location>
</feature>
<evidence type="ECO:0000256" key="2">
    <source>
        <dbReference type="PROSITE-ProRule" id="PRU00035"/>
    </source>
</evidence>
<feature type="compositionally biased region" description="Pro residues" evidence="3">
    <location>
        <begin position="372"/>
        <end position="389"/>
    </location>
</feature>
<feature type="region of interest" description="Disordered" evidence="3">
    <location>
        <begin position="1"/>
        <end position="236"/>
    </location>
</feature>
<dbReference type="Pfam" id="PF17035">
    <property type="entry name" value="BET"/>
    <property type="match status" value="1"/>
</dbReference>
<dbReference type="SMART" id="SM00297">
    <property type="entry name" value="BROMO"/>
    <property type="match status" value="2"/>
</dbReference>
<feature type="region of interest" description="Disordered" evidence="3">
    <location>
        <begin position="357"/>
        <end position="447"/>
    </location>
</feature>
<dbReference type="Gene3D" id="1.20.920.10">
    <property type="entry name" value="Bromodomain-like"/>
    <property type="match status" value="2"/>
</dbReference>
<feature type="domain" description="Bromo" evidence="4">
    <location>
        <begin position="256"/>
        <end position="340"/>
    </location>
</feature>
<protein>
    <submittedName>
        <fullName evidence="6">Transcription initiation at TATA-containing promoter protein</fullName>
    </submittedName>
</protein>
<dbReference type="PANTHER" id="PTHR22880">
    <property type="entry name" value="FALZ-RELATED BROMODOMAIN-CONTAINING PROTEINS"/>
    <property type="match status" value="1"/>
</dbReference>
<feature type="compositionally biased region" description="Basic and acidic residues" evidence="3">
    <location>
        <begin position="734"/>
        <end position="749"/>
    </location>
</feature>
<dbReference type="PROSITE" id="PS50014">
    <property type="entry name" value="BROMODOMAIN_2"/>
    <property type="match status" value="2"/>
</dbReference>
<dbReference type="InterPro" id="IPR036427">
    <property type="entry name" value="Bromodomain-like_sf"/>
</dbReference>
<accession>A0ABR3AE21</accession>
<feature type="compositionally biased region" description="Basic and acidic residues" evidence="3">
    <location>
        <begin position="31"/>
        <end position="47"/>
    </location>
</feature>
<feature type="compositionally biased region" description="Low complexity" evidence="3">
    <location>
        <begin position="177"/>
        <end position="204"/>
    </location>
</feature>
<dbReference type="PANTHER" id="PTHR22880:SF225">
    <property type="entry name" value="BROMODOMAIN-CONTAINING PROTEIN BET-1-RELATED"/>
    <property type="match status" value="1"/>
</dbReference>
<keyword evidence="1 2" id="KW-0103">Bromodomain</keyword>
<gene>
    <name evidence="6" type="primary">BDF1</name>
    <name evidence="6" type="ORF">AAF712_001095</name>
</gene>
<evidence type="ECO:0000313" key="6">
    <source>
        <dbReference type="EMBL" id="KAL0072171.1"/>
    </source>
</evidence>
<evidence type="ECO:0000259" key="4">
    <source>
        <dbReference type="PROSITE" id="PS50014"/>
    </source>
</evidence>
<reference evidence="6 7" key="1">
    <citation type="submission" date="2024-05" db="EMBL/GenBank/DDBJ databases">
        <title>A draft genome resource for the thread blight pathogen Marasmius tenuissimus strain MS-2.</title>
        <authorList>
            <person name="Yulfo-Soto G.E."/>
            <person name="Baruah I.K."/>
            <person name="Amoako-Attah I."/>
            <person name="Bukari Y."/>
            <person name="Meinhardt L.W."/>
            <person name="Bailey B.A."/>
            <person name="Cohen S.P."/>
        </authorList>
    </citation>
    <scope>NUCLEOTIDE SEQUENCE [LARGE SCALE GENOMIC DNA]</scope>
    <source>
        <strain evidence="6 7">MS-2</strain>
    </source>
</reference>
<evidence type="ECO:0000256" key="1">
    <source>
        <dbReference type="ARBA" id="ARBA00023117"/>
    </source>
</evidence>
<dbReference type="InterPro" id="IPR001487">
    <property type="entry name" value="Bromodomain"/>
</dbReference>
<dbReference type="SUPFAM" id="SSF47370">
    <property type="entry name" value="Bromodomain"/>
    <property type="match status" value="2"/>
</dbReference>
<organism evidence="6 7">
    <name type="scientific">Marasmius tenuissimus</name>
    <dbReference type="NCBI Taxonomy" id="585030"/>
    <lineage>
        <taxon>Eukaryota</taxon>
        <taxon>Fungi</taxon>
        <taxon>Dikarya</taxon>
        <taxon>Basidiomycota</taxon>
        <taxon>Agaricomycotina</taxon>
        <taxon>Agaricomycetes</taxon>
        <taxon>Agaricomycetidae</taxon>
        <taxon>Agaricales</taxon>
        <taxon>Marasmiineae</taxon>
        <taxon>Marasmiaceae</taxon>
        <taxon>Marasmius</taxon>
    </lineage>
</organism>
<evidence type="ECO:0000259" key="5">
    <source>
        <dbReference type="PROSITE" id="PS51525"/>
    </source>
</evidence>
<feature type="compositionally biased region" description="Basic and acidic residues" evidence="3">
    <location>
        <begin position="404"/>
        <end position="421"/>
    </location>
</feature>
<comment type="caution">
    <text evidence="6">The sequence shown here is derived from an EMBL/GenBank/DDBJ whole genome shotgun (WGS) entry which is preliminary data.</text>
</comment>
<dbReference type="PRINTS" id="PR00503">
    <property type="entry name" value="BROMODOMAIN"/>
</dbReference>
<feature type="compositionally biased region" description="Low complexity" evidence="3">
    <location>
        <begin position="773"/>
        <end position="788"/>
    </location>
</feature>
<evidence type="ECO:0000313" key="7">
    <source>
        <dbReference type="Proteomes" id="UP001437256"/>
    </source>
</evidence>
<feature type="region of interest" description="Disordered" evidence="3">
    <location>
        <begin position="711"/>
        <end position="788"/>
    </location>
</feature>
<dbReference type="InterPro" id="IPR027353">
    <property type="entry name" value="NET_dom"/>
</dbReference>
<feature type="compositionally biased region" description="Polar residues" evidence="3">
    <location>
        <begin position="137"/>
        <end position="148"/>
    </location>
</feature>
<dbReference type="InterPro" id="IPR050935">
    <property type="entry name" value="Bromo_chromatin_reader"/>
</dbReference>
<name>A0ABR3AE21_9AGAR</name>
<keyword evidence="7" id="KW-1185">Reference proteome</keyword>
<feature type="compositionally biased region" description="Basic residues" evidence="3">
    <location>
        <begin position="600"/>
        <end position="611"/>
    </location>
</feature>
<dbReference type="EMBL" id="JBBXMP010000002">
    <property type="protein sequence ID" value="KAL0072171.1"/>
    <property type="molecule type" value="Genomic_DNA"/>
</dbReference>
<dbReference type="Proteomes" id="UP001437256">
    <property type="component" value="Unassembled WGS sequence"/>
</dbReference>
<sequence length="788" mass="86088">MNDRVEPTAPSVNGVDKPNGIHPPDSPVDVLAHHEIQEPESNVRNEPLKPVAVTDSVKDASVVPQVDSMDEPNTLSTEPPLEPVVPSETNANDSEHAPTPSPTVVNGSGPNGTDVVMGDNDEHTPATTPAVSTSPTMESVGSSTSHTTPNDGPDDDHDKPPPAKRARVYSDADKASLAHSASPPPQSATTSTVTTPVPATADNATPPPPSTADQSEFPMSVEQPTTTTTTATNGPVSSTLSVSQWRFCQSTVRTLKKLKDAGPFLRPVDPVALNIPHYFSIVKIPMDFSTVERKLAASNPAKPDPNLANPRYSNADDFIADVRLIFLNCTTFNGPDHVVTAMGKRVEEVFDKQIKNLPPAESLKPPVVKKQSPPPRPVAVPPPPPPAKKIPPNRRASTSVPVIRRSDAQTDAVGRPKREIHPPAPKDLAYADPPKKPRKSKIPRDDGTVEQLKYCSKILDSLFKKQYNAVAGPFYEPVDWVKLEIPSYPRVIKKPMDMGTMKRKLDSNEYPSASKFYDDFKLMIRNCFTFNPAGTPVNQAGQELQRIFDEKFKGLPPLHPASDDEEEEEEEETSQDERDRTIANLEQQIETIHRNISMLKGKKKEKKKKEKKEKPLPMPSTSKAPPKPPKAAPSGKKKDKKVSDNDVLSFEQKKELSEAIATLEGTKLEKVIQIIHEGVPEIRDSTEEIELEIDTLPAPVLTKLYNFVIRPMKPPPPKRNRPGKGTGTGGLKRKSMDEDVEAEKIRQLEQRMALFEKTTPGGSAPLPHRDGQSSDSSSDSDSSGSDSE</sequence>
<feature type="region of interest" description="Disordered" evidence="3">
    <location>
        <begin position="553"/>
        <end position="645"/>
    </location>
</feature>
<feature type="compositionally biased region" description="Low complexity" evidence="3">
    <location>
        <begin position="125"/>
        <end position="136"/>
    </location>
</feature>
<dbReference type="InterPro" id="IPR038336">
    <property type="entry name" value="NET_sf"/>
</dbReference>
<evidence type="ECO:0000256" key="3">
    <source>
        <dbReference type="SAM" id="MobiDB-lite"/>
    </source>
</evidence>